<feature type="compositionally biased region" description="Acidic residues" evidence="1">
    <location>
        <begin position="105"/>
        <end position="155"/>
    </location>
</feature>
<dbReference type="PANTHER" id="PTHR21561:SF12">
    <property type="entry name" value="INO80 COMPLEX SUBUNIT B"/>
    <property type="match status" value="1"/>
</dbReference>
<feature type="compositionally biased region" description="Acidic residues" evidence="1">
    <location>
        <begin position="73"/>
        <end position="86"/>
    </location>
</feature>
<evidence type="ECO:0000313" key="4">
    <source>
        <dbReference type="Proteomes" id="UP000308014"/>
    </source>
</evidence>
<protein>
    <recommendedName>
        <fullName evidence="2">INO80 complex subunit B-like conserved region domain-containing protein</fullName>
    </recommendedName>
</protein>
<feature type="region of interest" description="Disordered" evidence="1">
    <location>
        <begin position="286"/>
        <end position="309"/>
    </location>
</feature>
<dbReference type="AlphaFoldDB" id="A0A4S8VKF6"/>
<name>A0A4S8VKF6_AURPU</name>
<feature type="compositionally biased region" description="Acidic residues" evidence="1">
    <location>
        <begin position="200"/>
        <end position="243"/>
    </location>
</feature>
<gene>
    <name evidence="3" type="ORF">D6D24_07183</name>
</gene>
<accession>A0A4S8VKF6</accession>
<feature type="domain" description="INO80 complex subunit B-like conserved region" evidence="2">
    <location>
        <begin position="283"/>
        <end position="374"/>
    </location>
</feature>
<organism evidence="3 4">
    <name type="scientific">Aureobasidium pullulans</name>
    <name type="common">Black yeast</name>
    <name type="synonym">Pullularia pullulans</name>
    <dbReference type="NCBI Taxonomy" id="5580"/>
    <lineage>
        <taxon>Eukaryota</taxon>
        <taxon>Fungi</taxon>
        <taxon>Dikarya</taxon>
        <taxon>Ascomycota</taxon>
        <taxon>Pezizomycotina</taxon>
        <taxon>Dothideomycetes</taxon>
        <taxon>Dothideomycetidae</taxon>
        <taxon>Dothideales</taxon>
        <taxon>Saccotheciaceae</taxon>
        <taxon>Aureobasidium</taxon>
    </lineage>
</organism>
<reference evidence="3 4" key="1">
    <citation type="submission" date="2018-10" db="EMBL/GenBank/DDBJ databases">
        <title>Fifty Aureobasidium pullulans genomes reveal a recombining polyextremotolerant generalist.</title>
        <authorList>
            <person name="Gostincar C."/>
            <person name="Turk M."/>
            <person name="Zajc J."/>
            <person name="Gunde-Cimerman N."/>
        </authorList>
    </citation>
    <scope>NUCLEOTIDE SEQUENCE [LARGE SCALE GENOMIC DNA]</scope>
    <source>
        <strain evidence="3 4">EXF-11318</strain>
    </source>
</reference>
<feature type="region of interest" description="Disordered" evidence="1">
    <location>
        <begin position="259"/>
        <end position="278"/>
    </location>
</feature>
<evidence type="ECO:0000259" key="2">
    <source>
        <dbReference type="SMART" id="SM01406"/>
    </source>
</evidence>
<dbReference type="Proteomes" id="UP000308014">
    <property type="component" value="Unassembled WGS sequence"/>
</dbReference>
<feature type="compositionally biased region" description="Polar residues" evidence="1">
    <location>
        <begin position="33"/>
        <end position="49"/>
    </location>
</feature>
<dbReference type="Pfam" id="PF04795">
    <property type="entry name" value="PAPA-1"/>
    <property type="match status" value="1"/>
</dbReference>
<evidence type="ECO:0000313" key="3">
    <source>
        <dbReference type="EMBL" id="THW11486.1"/>
    </source>
</evidence>
<dbReference type="GO" id="GO:0031011">
    <property type="term" value="C:Ino80 complex"/>
    <property type="evidence" value="ECO:0007669"/>
    <property type="project" value="InterPro"/>
</dbReference>
<dbReference type="SMART" id="SM01406">
    <property type="entry name" value="PAPA-1"/>
    <property type="match status" value="1"/>
</dbReference>
<dbReference type="InterPro" id="IPR029523">
    <property type="entry name" value="INO80B/Ies2"/>
</dbReference>
<feature type="region of interest" description="Disordered" evidence="1">
    <location>
        <begin position="1"/>
        <end position="248"/>
    </location>
</feature>
<proteinExistence type="predicted"/>
<sequence>MSTPTNKRQKGADGNAVGGAYGNRNMGAPPRSHPSNGNSATSASINRQASDAHHLRITVKAPPSKLRQAISGDDPESDFPDADDSPEPPVRTARSTRNPRTVLDNESDEEQEEDDDDEDEDEDAEGEEDDLENTEMMDADGSDEDADADGDDMDMDSPHPPPPVIHAAPSNNTTKGKPKVNLSVSAPPHKGNLKSVEAKELEDDDEDDDEELSDLQSGDEDMPGAEDDEEELDSDLEGEDGDTTLDLTKLTRRQRAVYDEEQDNSLMALSNEAQKKKHLTAEEHAMRRAEMARRRKNLSEKRNEEEKMDTINKLLKKPATKRRTRAEIIAAQNAAEGTPTYTEDGEEYYFPANPLFVRYVNNKAGSRVGVPSEWLEEDQSVAKVLSNGWKAPPKMVEEVS</sequence>
<dbReference type="EMBL" id="QZAJ01000335">
    <property type="protein sequence ID" value="THW11486.1"/>
    <property type="molecule type" value="Genomic_DNA"/>
</dbReference>
<dbReference type="InterPro" id="IPR006880">
    <property type="entry name" value="INO80B_C"/>
</dbReference>
<comment type="caution">
    <text evidence="3">The sequence shown here is derived from an EMBL/GenBank/DDBJ whole genome shotgun (WGS) entry which is preliminary data.</text>
</comment>
<evidence type="ECO:0000256" key="1">
    <source>
        <dbReference type="SAM" id="MobiDB-lite"/>
    </source>
</evidence>
<dbReference type="PANTHER" id="PTHR21561">
    <property type="entry name" value="INO80 COMPLEX SUBUNIT B"/>
    <property type="match status" value="1"/>
</dbReference>
<dbReference type="GO" id="GO:0006338">
    <property type="term" value="P:chromatin remodeling"/>
    <property type="evidence" value="ECO:0007669"/>
    <property type="project" value="InterPro"/>
</dbReference>